<dbReference type="Proteomes" id="UP000279959">
    <property type="component" value="Chromosome"/>
</dbReference>
<dbReference type="EMBL" id="AP018664">
    <property type="protein sequence ID" value="BBD99813.1"/>
    <property type="molecule type" value="Genomic_DNA"/>
</dbReference>
<keyword evidence="2" id="KW-1185">Reference proteome</keyword>
<dbReference type="AlphaFoldDB" id="A0A494W5F3"/>
<accession>A0A494W5F3</accession>
<evidence type="ECO:0000313" key="1">
    <source>
        <dbReference type="EMBL" id="BBD99813.1"/>
    </source>
</evidence>
<sequence>MAIGLDREKKLHFDMSNVGLRAHATAAGLLQLCQELRHAGILDEPAIERIKNAIACDIEVSAPRSVATVAFRRDIKTRLDRLFAGEEKLGSADALSFASNPDEPS</sequence>
<organism evidence="1 2">
    <name type="scientific">Sphingobium amiense</name>
    <dbReference type="NCBI Taxonomy" id="135719"/>
    <lineage>
        <taxon>Bacteria</taxon>
        <taxon>Pseudomonadati</taxon>
        <taxon>Pseudomonadota</taxon>
        <taxon>Alphaproteobacteria</taxon>
        <taxon>Sphingomonadales</taxon>
        <taxon>Sphingomonadaceae</taxon>
        <taxon>Sphingobium</taxon>
    </lineage>
</organism>
<gene>
    <name evidence="1" type="ORF">SAMIE_1033140</name>
</gene>
<dbReference type="KEGG" id="sami:SAMIE_1033140"/>
<proteinExistence type="predicted"/>
<protein>
    <submittedName>
        <fullName evidence="1">Uncharacterized protein</fullName>
    </submittedName>
</protein>
<name>A0A494W5F3_9SPHN</name>
<reference evidence="1 2" key="1">
    <citation type="submission" date="2018-05" db="EMBL/GenBank/DDBJ databases">
        <title>Complete Genome Sequence of the Nonylphenol-Degrading Bacterium Sphingobium amiense DSM 16289T.</title>
        <authorList>
            <person name="Ootsuka M."/>
            <person name="Nishizawa T."/>
            <person name="Ohta H."/>
        </authorList>
    </citation>
    <scope>NUCLEOTIDE SEQUENCE [LARGE SCALE GENOMIC DNA]</scope>
    <source>
        <strain evidence="1 2">DSM 16289</strain>
    </source>
</reference>
<dbReference type="RefSeq" id="WP_066695952.1">
    <property type="nucleotide sequence ID" value="NZ_AP018664.1"/>
</dbReference>
<evidence type="ECO:0000313" key="2">
    <source>
        <dbReference type="Proteomes" id="UP000279959"/>
    </source>
</evidence>